<evidence type="ECO:0000256" key="2">
    <source>
        <dbReference type="ARBA" id="ARBA00007362"/>
    </source>
</evidence>
<comment type="similarity">
    <text evidence="2">Belongs to the EamA transporter family.</text>
</comment>
<dbReference type="EMBL" id="VUMW01000009">
    <property type="protein sequence ID" value="MST79726.1"/>
    <property type="molecule type" value="Genomic_DNA"/>
</dbReference>
<evidence type="ECO:0000256" key="3">
    <source>
        <dbReference type="SAM" id="Phobius"/>
    </source>
</evidence>
<organism evidence="5 6">
    <name type="scientific">Lactobacillus equicursoris</name>
    <dbReference type="NCBI Taxonomy" id="420645"/>
    <lineage>
        <taxon>Bacteria</taxon>
        <taxon>Bacillati</taxon>
        <taxon>Bacillota</taxon>
        <taxon>Bacilli</taxon>
        <taxon>Lactobacillales</taxon>
        <taxon>Lactobacillaceae</taxon>
        <taxon>Lactobacillus</taxon>
    </lineage>
</organism>
<dbReference type="GO" id="GO:0016020">
    <property type="term" value="C:membrane"/>
    <property type="evidence" value="ECO:0007669"/>
    <property type="project" value="InterPro"/>
</dbReference>
<dbReference type="Pfam" id="PF00892">
    <property type="entry name" value="EamA"/>
    <property type="match status" value="1"/>
</dbReference>
<dbReference type="Proteomes" id="UP000452141">
    <property type="component" value="Unassembled WGS sequence"/>
</dbReference>
<feature type="transmembrane region" description="Helical" evidence="3">
    <location>
        <begin position="34"/>
        <end position="56"/>
    </location>
</feature>
<feature type="transmembrane region" description="Helical" evidence="3">
    <location>
        <begin position="230"/>
        <end position="249"/>
    </location>
</feature>
<feature type="transmembrane region" description="Helical" evidence="3">
    <location>
        <begin position="159"/>
        <end position="179"/>
    </location>
</feature>
<feature type="transmembrane region" description="Helical" evidence="3">
    <location>
        <begin position="77"/>
        <end position="96"/>
    </location>
</feature>
<dbReference type="InterPro" id="IPR000620">
    <property type="entry name" value="EamA_dom"/>
</dbReference>
<gene>
    <name evidence="5" type="ORF">FYJ61_04405</name>
</gene>
<evidence type="ECO:0000313" key="5">
    <source>
        <dbReference type="EMBL" id="MST79726.1"/>
    </source>
</evidence>
<reference evidence="5 6" key="1">
    <citation type="submission" date="2019-08" db="EMBL/GenBank/DDBJ databases">
        <title>In-depth cultivation of the pig gut microbiome towards novel bacterial diversity and tailored functional studies.</title>
        <authorList>
            <person name="Wylensek D."/>
            <person name="Hitch T.C.A."/>
            <person name="Clavel T."/>
        </authorList>
    </citation>
    <scope>NUCLEOTIDE SEQUENCE [LARGE SCALE GENOMIC DNA]</scope>
    <source>
        <strain evidence="5 6">WCA-470BD-2E</strain>
    </source>
</reference>
<name>A0A844FMU5_9LACO</name>
<comment type="caution">
    <text evidence="5">The sequence shown here is derived from an EMBL/GenBank/DDBJ whole genome shotgun (WGS) entry which is preliminary data.</text>
</comment>
<feature type="transmembrane region" description="Helical" evidence="3">
    <location>
        <begin position="130"/>
        <end position="147"/>
    </location>
</feature>
<keyword evidence="3" id="KW-0472">Membrane</keyword>
<evidence type="ECO:0000256" key="1">
    <source>
        <dbReference type="ARBA" id="ARBA00004127"/>
    </source>
</evidence>
<proteinExistence type="inferred from homology"/>
<feature type="domain" description="EamA" evidence="4">
    <location>
        <begin position="5"/>
        <end position="147"/>
    </location>
</feature>
<sequence length="312" mass="33727">MVEGLVAGITWALETIFLSLALQSAPFVKTDQAIFLAPFVSTFLHDTCSALYMLFFNLVRGKGKKVVKALTTFNGRLVMIAALIGGPIGMTGYTLAVNNMGSAIGAVSTAIFPAIGSVLACYFLKEKMQWYRWIFLIATLLGIYGLSYSPNVDIKNWGLGILGVIMCSVGWGVEAVILAKSMQSDLVSDDVALQIRQSASAIFYGIVLLPLLGGWKLTGSLFTNHEFHCLGLIALAGLFATISYLFYYIAINKIGAAKAMALDISYVAWAFLITVVVFNKYNLLNTLTILCTLDVFICGILAATDFSSLRGK</sequence>
<keyword evidence="3" id="KW-0812">Transmembrane</keyword>
<feature type="transmembrane region" description="Helical" evidence="3">
    <location>
        <begin position="199"/>
        <end position="218"/>
    </location>
</feature>
<dbReference type="AlphaFoldDB" id="A0A844FMU5"/>
<evidence type="ECO:0000313" key="6">
    <source>
        <dbReference type="Proteomes" id="UP000452141"/>
    </source>
</evidence>
<feature type="transmembrane region" description="Helical" evidence="3">
    <location>
        <begin position="284"/>
        <end position="303"/>
    </location>
</feature>
<dbReference type="InterPro" id="IPR037185">
    <property type="entry name" value="EmrE-like"/>
</dbReference>
<accession>A0A844FMU5</accession>
<protein>
    <submittedName>
        <fullName evidence="5">DMT family transporter</fullName>
    </submittedName>
</protein>
<feature type="transmembrane region" description="Helical" evidence="3">
    <location>
        <begin position="102"/>
        <end position="123"/>
    </location>
</feature>
<evidence type="ECO:0000259" key="4">
    <source>
        <dbReference type="Pfam" id="PF00892"/>
    </source>
</evidence>
<keyword evidence="3" id="KW-1133">Transmembrane helix</keyword>
<dbReference type="SUPFAM" id="SSF103481">
    <property type="entry name" value="Multidrug resistance efflux transporter EmrE"/>
    <property type="match status" value="2"/>
</dbReference>
<dbReference type="RefSeq" id="WP_154486724.1">
    <property type="nucleotide sequence ID" value="NZ_VUMW01000009.1"/>
</dbReference>
<comment type="subcellular location">
    <subcellularLocation>
        <location evidence="1">Endomembrane system</location>
        <topology evidence="1">Multi-pass membrane protein</topology>
    </subcellularLocation>
</comment>